<accession>A0A9X1MH71</accession>
<evidence type="ECO:0000256" key="1">
    <source>
        <dbReference type="SAM" id="MobiDB-lite"/>
    </source>
</evidence>
<keyword evidence="3" id="KW-1185">Reference proteome</keyword>
<comment type="caution">
    <text evidence="2">The sequence shown here is derived from an EMBL/GenBank/DDBJ whole genome shotgun (WGS) entry which is preliminary data.</text>
</comment>
<dbReference type="PROSITE" id="PS51257">
    <property type="entry name" value="PROKAR_LIPOPROTEIN"/>
    <property type="match status" value="1"/>
</dbReference>
<feature type="region of interest" description="Disordered" evidence="1">
    <location>
        <begin position="337"/>
        <end position="391"/>
    </location>
</feature>
<reference evidence="2" key="1">
    <citation type="submission" date="2021-11" db="EMBL/GenBank/DDBJ databases">
        <title>Genome sequence.</title>
        <authorList>
            <person name="Sun Q."/>
        </authorList>
    </citation>
    <scope>NUCLEOTIDE SEQUENCE</scope>
    <source>
        <strain evidence="2">JC732</strain>
    </source>
</reference>
<dbReference type="EMBL" id="JAJKFT010000002">
    <property type="protein sequence ID" value="MCC9626993.1"/>
    <property type="molecule type" value="Genomic_DNA"/>
</dbReference>
<feature type="compositionally biased region" description="Polar residues" evidence="1">
    <location>
        <begin position="250"/>
        <end position="284"/>
    </location>
</feature>
<evidence type="ECO:0000313" key="2">
    <source>
        <dbReference type="EMBL" id="MCC9626993.1"/>
    </source>
</evidence>
<gene>
    <name evidence="2" type="ORF">LOC68_01110</name>
</gene>
<evidence type="ECO:0000313" key="3">
    <source>
        <dbReference type="Proteomes" id="UP001139103"/>
    </source>
</evidence>
<dbReference type="Proteomes" id="UP001139103">
    <property type="component" value="Unassembled WGS sequence"/>
</dbReference>
<protein>
    <submittedName>
        <fullName evidence="2">Uncharacterized protein</fullName>
    </submittedName>
</protein>
<proteinExistence type="predicted"/>
<sequence>MFQASTRGAIIGFLILAIGVGCNTITRKAPRMPWQDKEEDEYGEPAKLVAIWKDQVMVPSGGRATRGFGGRVYFYDATNKPVRVRGTLTVYAFDDDANESRRSGKPDRKYVFEECDLQNHYSASKIGHSYSFWIPWDAVGGEQRCITLAPFFQAKEGALVSGEQSRTMLLGHVRPEETLPPAEQVPQGPVVINYDTQPVSYMPQMQQPTQQMAPQPTLNREHLRTTTIPVPSTLEQRLMLQNDSGILRNQVPQQNSPAASPNQTPGRYQPRTFYQQGASQYVDPQQQQQQPRTANVQTYQSWQREGAGGMHAGVNIRNYRPDFHNSAQFSEYLATGRRPTAEAAVEQPGGHSLPPQPLAPSSQTVPPQFSGPQIQPYQSTWPQNPPSQPIR</sequence>
<feature type="compositionally biased region" description="Polar residues" evidence="1">
    <location>
        <begin position="364"/>
        <end position="382"/>
    </location>
</feature>
<feature type="region of interest" description="Disordered" evidence="1">
    <location>
        <begin position="249"/>
        <end position="298"/>
    </location>
</feature>
<dbReference type="AlphaFoldDB" id="A0A9X1MH71"/>
<organism evidence="2 3">
    <name type="scientific">Blastopirellula sediminis</name>
    <dbReference type="NCBI Taxonomy" id="2894196"/>
    <lineage>
        <taxon>Bacteria</taxon>
        <taxon>Pseudomonadati</taxon>
        <taxon>Planctomycetota</taxon>
        <taxon>Planctomycetia</taxon>
        <taxon>Pirellulales</taxon>
        <taxon>Pirellulaceae</taxon>
        <taxon>Blastopirellula</taxon>
    </lineage>
</organism>
<name>A0A9X1MH71_9BACT</name>